<dbReference type="EMBL" id="RBXR01000001">
    <property type="protein sequence ID" value="RKT70713.1"/>
    <property type="molecule type" value="Genomic_DNA"/>
</dbReference>
<protein>
    <submittedName>
        <fullName evidence="4">D-alanyl-D-alanine carboxypeptidase</fullName>
    </submittedName>
</protein>
<evidence type="ECO:0000256" key="2">
    <source>
        <dbReference type="SAM" id="SignalP"/>
    </source>
</evidence>
<keyword evidence="5" id="KW-1185">Reference proteome</keyword>
<accession>A0A495XDM9</accession>
<evidence type="ECO:0000313" key="4">
    <source>
        <dbReference type="EMBL" id="RKT70713.1"/>
    </source>
</evidence>
<reference evidence="4 5" key="1">
    <citation type="submission" date="2018-10" db="EMBL/GenBank/DDBJ databases">
        <title>Sequencing the genomes of 1000 actinobacteria strains.</title>
        <authorList>
            <person name="Klenk H.-P."/>
        </authorList>
    </citation>
    <scope>NUCLEOTIDE SEQUENCE [LARGE SCALE GENOMIC DNA]</scope>
    <source>
        <strain evidence="4 5">DSM 43911</strain>
    </source>
</reference>
<comment type="caution">
    <text evidence="4">The sequence shown here is derived from an EMBL/GenBank/DDBJ whole genome shotgun (WGS) entry which is preliminary data.</text>
</comment>
<dbReference type="SUPFAM" id="SSF56601">
    <property type="entry name" value="beta-lactamase/transpeptidase-like"/>
    <property type="match status" value="1"/>
</dbReference>
<organism evidence="4 5">
    <name type="scientific">Saccharothrix variisporea</name>
    <dbReference type="NCBI Taxonomy" id="543527"/>
    <lineage>
        <taxon>Bacteria</taxon>
        <taxon>Bacillati</taxon>
        <taxon>Actinomycetota</taxon>
        <taxon>Actinomycetes</taxon>
        <taxon>Pseudonocardiales</taxon>
        <taxon>Pseudonocardiaceae</taxon>
        <taxon>Saccharothrix</taxon>
    </lineage>
</organism>
<dbReference type="InterPro" id="IPR001466">
    <property type="entry name" value="Beta-lactam-related"/>
</dbReference>
<dbReference type="Proteomes" id="UP000272729">
    <property type="component" value="Unassembled WGS sequence"/>
</dbReference>
<dbReference type="InterPro" id="IPR012338">
    <property type="entry name" value="Beta-lactam/transpept-like"/>
</dbReference>
<evidence type="ECO:0000313" key="5">
    <source>
        <dbReference type="Proteomes" id="UP000272729"/>
    </source>
</evidence>
<dbReference type="Gene3D" id="3.40.710.10">
    <property type="entry name" value="DD-peptidase/beta-lactamase superfamily"/>
    <property type="match status" value="1"/>
</dbReference>
<evidence type="ECO:0000259" key="3">
    <source>
        <dbReference type="Pfam" id="PF00144"/>
    </source>
</evidence>
<name>A0A495XDM9_9PSEU</name>
<dbReference type="PANTHER" id="PTHR46825:SF7">
    <property type="entry name" value="D-ALANYL-D-ALANINE CARBOXYPEPTIDASE"/>
    <property type="match status" value="1"/>
</dbReference>
<keyword evidence="4" id="KW-0378">Hydrolase</keyword>
<evidence type="ECO:0000256" key="1">
    <source>
        <dbReference type="SAM" id="MobiDB-lite"/>
    </source>
</evidence>
<feature type="chain" id="PRO_5019724990" evidence="2">
    <location>
        <begin position="41"/>
        <end position="395"/>
    </location>
</feature>
<keyword evidence="4" id="KW-0645">Protease</keyword>
<proteinExistence type="predicted"/>
<dbReference type="GO" id="GO:0004180">
    <property type="term" value="F:carboxypeptidase activity"/>
    <property type="evidence" value="ECO:0007669"/>
    <property type="project" value="UniProtKB-KW"/>
</dbReference>
<feature type="signal peptide" evidence="2">
    <location>
        <begin position="1"/>
        <end position="40"/>
    </location>
</feature>
<dbReference type="InterPro" id="IPR050491">
    <property type="entry name" value="AmpC-like"/>
</dbReference>
<dbReference type="Pfam" id="PF00144">
    <property type="entry name" value="Beta-lactamase"/>
    <property type="match status" value="1"/>
</dbReference>
<gene>
    <name evidence="4" type="ORF">DFJ66_3983</name>
</gene>
<keyword evidence="4" id="KW-0121">Carboxypeptidase</keyword>
<keyword evidence="2" id="KW-0732">Signal</keyword>
<dbReference type="AlphaFoldDB" id="A0A495XDM9"/>
<feature type="region of interest" description="Disordered" evidence="1">
    <location>
        <begin position="77"/>
        <end position="96"/>
    </location>
</feature>
<sequence length="395" mass="42103">MIVAVMTTTSAARKLRKTRAAVAALLAGTLVTAAAVPATAAPQDRPELRAAVEAFADAGFLGIQVRVRDERGEWVGSAGRRSLDGNAQPPTDGRYRIGSTTKPIVATVVLQLVAEGRLGLDAPVADHLPRFGLDRRITTRMLLQHTSGLFNYTGEYFPDGTVVPGLPSTGKDWVDHRFDTYHPDELVRFALAKPPRFAPGTGFSYSNTNYTVAALLIEAVTGRSYGDEVHRRILRPLGMRDTVVPGSWSGLPGPHSRGYYRYQDGGQWKVVDVTRQDPSLLFGAGDMISTTADLGRFSTALQSGELLPAPLMAEMRKPDPTLGYGLGIFVQDLGCGTVLHHNGSPPGGYGSLMYSSPDGKRTLTAGVTAGDADVNPGAALNQVLPKLLTTAFCGD</sequence>
<dbReference type="PANTHER" id="PTHR46825">
    <property type="entry name" value="D-ALANYL-D-ALANINE-CARBOXYPEPTIDASE/ENDOPEPTIDASE AMPH"/>
    <property type="match status" value="1"/>
</dbReference>
<feature type="domain" description="Beta-lactamase-related" evidence="3">
    <location>
        <begin position="49"/>
        <end position="364"/>
    </location>
</feature>